<dbReference type="InterPro" id="IPR036249">
    <property type="entry name" value="Thioredoxin-like_sf"/>
</dbReference>
<feature type="non-terminal residue" evidence="7">
    <location>
        <position position="1"/>
    </location>
</feature>
<feature type="region of interest" description="Disordered" evidence="6">
    <location>
        <begin position="1"/>
        <end position="25"/>
    </location>
</feature>
<dbReference type="SUPFAM" id="SSF52833">
    <property type="entry name" value="Thioredoxin-like"/>
    <property type="match status" value="1"/>
</dbReference>
<reference evidence="7 8" key="1">
    <citation type="journal article" date="2013" name="Proc. Natl. Acad. Sci. U.S.A.">
        <title>The king cobra genome reveals dynamic gene evolution and adaptation in the snake venom system.</title>
        <authorList>
            <person name="Vonk F.J."/>
            <person name="Casewell N.R."/>
            <person name="Henkel C.V."/>
            <person name="Heimberg A.M."/>
            <person name="Jansen H.J."/>
            <person name="McCleary R.J."/>
            <person name="Kerkkamp H.M."/>
            <person name="Vos R.A."/>
            <person name="Guerreiro I."/>
            <person name="Calvete J.J."/>
            <person name="Wuster W."/>
            <person name="Woods A.E."/>
            <person name="Logan J.M."/>
            <person name="Harrison R.A."/>
            <person name="Castoe T.A."/>
            <person name="de Koning A.P."/>
            <person name="Pollock D.D."/>
            <person name="Yandell M."/>
            <person name="Calderon D."/>
            <person name="Renjifo C."/>
            <person name="Currier R.B."/>
            <person name="Salgado D."/>
            <person name="Pla D."/>
            <person name="Sanz L."/>
            <person name="Hyder A.S."/>
            <person name="Ribeiro J.M."/>
            <person name="Arntzen J.W."/>
            <person name="van den Thillart G.E."/>
            <person name="Boetzer M."/>
            <person name="Pirovano W."/>
            <person name="Dirks R.P."/>
            <person name="Spaink H.P."/>
            <person name="Duboule D."/>
            <person name="McGlinn E."/>
            <person name="Kini R.M."/>
            <person name="Richardson M.K."/>
        </authorList>
    </citation>
    <scope>NUCLEOTIDE SEQUENCE</scope>
    <source>
        <tissue evidence="7">Blood</tissue>
    </source>
</reference>
<dbReference type="Proteomes" id="UP000018936">
    <property type="component" value="Unassembled WGS sequence"/>
</dbReference>
<comment type="caution">
    <text evidence="7">The sequence shown here is derived from an EMBL/GenBank/DDBJ whole genome shotgun (WGS) entry which is preliminary data.</text>
</comment>
<dbReference type="Pfam" id="PF00255">
    <property type="entry name" value="GSHPx"/>
    <property type="match status" value="1"/>
</dbReference>
<dbReference type="PANTHER" id="PTHR11592:SF32">
    <property type="entry name" value="GLUTATHIONE PEROXIDASE 3"/>
    <property type="match status" value="1"/>
</dbReference>
<proteinExistence type="inferred from homology"/>
<dbReference type="PANTHER" id="PTHR11592">
    <property type="entry name" value="GLUTATHIONE PEROXIDASE"/>
    <property type="match status" value="1"/>
</dbReference>
<keyword evidence="4 5" id="KW-0560">Oxidoreductase</keyword>
<dbReference type="EMBL" id="AZIM01000929">
    <property type="protein sequence ID" value="ETE68810.1"/>
    <property type="molecule type" value="Genomic_DNA"/>
</dbReference>
<feature type="compositionally biased region" description="Basic and acidic residues" evidence="6">
    <location>
        <begin position="12"/>
        <end position="23"/>
    </location>
</feature>
<dbReference type="InterPro" id="IPR000889">
    <property type="entry name" value="Glutathione_peroxidase"/>
</dbReference>
<evidence type="ECO:0000313" key="8">
    <source>
        <dbReference type="Proteomes" id="UP000018936"/>
    </source>
</evidence>
<dbReference type="GO" id="GO:0006979">
    <property type="term" value="P:response to oxidative stress"/>
    <property type="evidence" value="ECO:0007669"/>
    <property type="project" value="InterPro"/>
</dbReference>
<keyword evidence="3 5" id="KW-0575">Peroxidase</keyword>
<protein>
    <recommendedName>
        <fullName evidence="2 5">Glutathione peroxidase</fullName>
    </recommendedName>
</protein>
<evidence type="ECO:0000256" key="4">
    <source>
        <dbReference type="ARBA" id="ARBA00023002"/>
    </source>
</evidence>
<name>V8P395_OPHHA</name>
<comment type="similarity">
    <text evidence="1 5">Belongs to the glutathione peroxidase family.</text>
</comment>
<organism evidence="7 8">
    <name type="scientific">Ophiophagus hannah</name>
    <name type="common">King cobra</name>
    <name type="synonym">Naja hannah</name>
    <dbReference type="NCBI Taxonomy" id="8665"/>
    <lineage>
        <taxon>Eukaryota</taxon>
        <taxon>Metazoa</taxon>
        <taxon>Chordata</taxon>
        <taxon>Craniata</taxon>
        <taxon>Vertebrata</taxon>
        <taxon>Euteleostomi</taxon>
        <taxon>Lepidosauria</taxon>
        <taxon>Squamata</taxon>
        <taxon>Bifurcata</taxon>
        <taxon>Unidentata</taxon>
        <taxon>Episquamata</taxon>
        <taxon>Toxicofera</taxon>
        <taxon>Serpentes</taxon>
        <taxon>Colubroidea</taxon>
        <taxon>Elapidae</taxon>
        <taxon>Elapinae</taxon>
        <taxon>Ophiophagus</taxon>
    </lineage>
</organism>
<dbReference type="GO" id="GO:0004602">
    <property type="term" value="F:glutathione peroxidase activity"/>
    <property type="evidence" value="ECO:0007669"/>
    <property type="project" value="TreeGrafter"/>
</dbReference>
<accession>V8P395</accession>
<dbReference type="AlphaFoldDB" id="V8P395"/>
<evidence type="ECO:0000256" key="2">
    <source>
        <dbReference type="ARBA" id="ARBA00012310"/>
    </source>
</evidence>
<evidence type="ECO:0000256" key="5">
    <source>
        <dbReference type="RuleBase" id="RU000499"/>
    </source>
</evidence>
<evidence type="ECO:0000256" key="1">
    <source>
        <dbReference type="ARBA" id="ARBA00006926"/>
    </source>
</evidence>
<dbReference type="PROSITE" id="PS51355">
    <property type="entry name" value="GLUTATHIONE_PEROXID_3"/>
    <property type="match status" value="1"/>
</dbReference>
<dbReference type="Gene3D" id="3.40.30.10">
    <property type="entry name" value="Glutaredoxin"/>
    <property type="match status" value="1"/>
</dbReference>
<sequence length="264" mass="29588">VELEGDNVLTQRQRERNTKEHLEQTQISVEARPGRGAEALSLLLSNHEGQTERSLDPFLALGWFISAQPGTGTTGGLQLSHQHEEASSCSYAPNSQPIPDRAKVDCYDSVKGSAHDYGALSLTELNALQNSLKTDRLVILGFPCNQFGKQEPGQNSEILQGIKHVRPGGGFVPNFQLFQKGDVNGENEQKIYTFLKNSCPPVVETFGDTAKLFWSPLKIHDIKWNFEKFLVNPQGKPVMRWFHRTNVSTVKNDIIRFMRKKRSG</sequence>
<evidence type="ECO:0000313" key="7">
    <source>
        <dbReference type="EMBL" id="ETE68810.1"/>
    </source>
</evidence>
<dbReference type="OrthoDB" id="446890at2759"/>
<dbReference type="PROSITE" id="PS00763">
    <property type="entry name" value="GLUTATHIONE_PEROXID_2"/>
    <property type="match status" value="1"/>
</dbReference>
<evidence type="ECO:0000256" key="6">
    <source>
        <dbReference type="SAM" id="MobiDB-lite"/>
    </source>
</evidence>
<dbReference type="PRINTS" id="PR01011">
    <property type="entry name" value="GLUTPROXDASE"/>
</dbReference>
<gene>
    <name evidence="7" type="primary">Gpx3</name>
    <name evidence="7" type="ORF">L345_05389</name>
</gene>
<dbReference type="InterPro" id="IPR029760">
    <property type="entry name" value="GPX_CS"/>
</dbReference>
<evidence type="ECO:0000256" key="3">
    <source>
        <dbReference type="ARBA" id="ARBA00022559"/>
    </source>
</evidence>
<keyword evidence="8" id="KW-1185">Reference proteome</keyword>